<dbReference type="InterPro" id="IPR008271">
    <property type="entry name" value="Ser/Thr_kinase_AS"/>
</dbReference>
<dbReference type="InterPro" id="IPR001245">
    <property type="entry name" value="Ser-Thr/Tyr_kinase_cat_dom"/>
</dbReference>
<gene>
    <name evidence="2" type="ORF">M9Y10_000354</name>
</gene>
<feature type="domain" description="Protein kinase" evidence="1">
    <location>
        <begin position="14"/>
        <end position="291"/>
    </location>
</feature>
<dbReference type="SUPFAM" id="SSF56112">
    <property type="entry name" value="Protein kinase-like (PK-like)"/>
    <property type="match status" value="1"/>
</dbReference>
<comment type="caution">
    <text evidence="2">The sequence shown here is derived from an EMBL/GenBank/DDBJ whole genome shotgun (WGS) entry which is preliminary data.</text>
</comment>
<dbReference type="PIRSF" id="PIRSF000654">
    <property type="entry name" value="Integrin-linked_kinase"/>
    <property type="match status" value="1"/>
</dbReference>
<sequence length="311" mass="36105">MSSLDKYKLNPSKFGEIDIIANGSSSSVALVYENDQKDIQYALKKILSNGDDKVLYKDFMKEVSIMSNLNHRNLIKLVGYSLPSENYDSFHIYTNYISNRTLEKVLKDDERLLENDKTLNPTRLSIIVYGIASAMNYLHKHKILHNDLKPENIILDDQFNPIIIDFGFSKYFNDNESSNSEILGSPYFMAPELFLDEEEEEEEKNISKIDVYAFGVTLLSLFTTKYQFQGVQPRTISQLINRVINGKRFVIPPKVPQFYVSLIQRCWSSNPKERPSFEDIMKELKSNDNFIFDGANIEKVHEYIQNNQNFK</sequence>
<evidence type="ECO:0000259" key="1">
    <source>
        <dbReference type="PROSITE" id="PS50011"/>
    </source>
</evidence>
<dbReference type="PANTHER" id="PTHR23257:SF958">
    <property type="entry name" value="SERINE_THREONINE-PROTEIN KINASE WNK4"/>
    <property type="match status" value="1"/>
</dbReference>
<dbReference type="InterPro" id="IPR000719">
    <property type="entry name" value="Prot_kinase_dom"/>
</dbReference>
<dbReference type="EMBL" id="JAPFFF010000001">
    <property type="protein sequence ID" value="KAK8898088.1"/>
    <property type="molecule type" value="Genomic_DNA"/>
</dbReference>
<organism evidence="2 3">
    <name type="scientific">Tritrichomonas musculus</name>
    <dbReference type="NCBI Taxonomy" id="1915356"/>
    <lineage>
        <taxon>Eukaryota</taxon>
        <taxon>Metamonada</taxon>
        <taxon>Parabasalia</taxon>
        <taxon>Tritrichomonadida</taxon>
        <taxon>Tritrichomonadidae</taxon>
        <taxon>Tritrichomonas</taxon>
    </lineage>
</organism>
<name>A0ABR2L411_9EUKA</name>
<dbReference type="PRINTS" id="PR00109">
    <property type="entry name" value="TYRKINASE"/>
</dbReference>
<dbReference type="Pfam" id="PF00069">
    <property type="entry name" value="Pkinase"/>
    <property type="match status" value="1"/>
</dbReference>
<dbReference type="PROSITE" id="PS00108">
    <property type="entry name" value="PROTEIN_KINASE_ST"/>
    <property type="match status" value="1"/>
</dbReference>
<dbReference type="SMART" id="SM00220">
    <property type="entry name" value="S_TKc"/>
    <property type="match status" value="1"/>
</dbReference>
<dbReference type="PROSITE" id="PS50011">
    <property type="entry name" value="PROTEIN_KINASE_DOM"/>
    <property type="match status" value="1"/>
</dbReference>
<dbReference type="Gene3D" id="1.10.510.10">
    <property type="entry name" value="Transferase(Phosphotransferase) domain 1"/>
    <property type="match status" value="1"/>
</dbReference>
<dbReference type="InterPro" id="IPR050167">
    <property type="entry name" value="Ser_Thr_protein_kinase"/>
</dbReference>
<dbReference type="Proteomes" id="UP001470230">
    <property type="component" value="Unassembled WGS sequence"/>
</dbReference>
<dbReference type="PANTHER" id="PTHR23257">
    <property type="entry name" value="SERINE-THREONINE PROTEIN KINASE"/>
    <property type="match status" value="1"/>
</dbReference>
<proteinExistence type="predicted"/>
<evidence type="ECO:0000313" key="3">
    <source>
        <dbReference type="Proteomes" id="UP001470230"/>
    </source>
</evidence>
<protein>
    <recommendedName>
        <fullName evidence="1">Protein kinase domain-containing protein</fullName>
    </recommendedName>
</protein>
<accession>A0ABR2L411</accession>
<evidence type="ECO:0000313" key="2">
    <source>
        <dbReference type="EMBL" id="KAK8898088.1"/>
    </source>
</evidence>
<dbReference type="InterPro" id="IPR011009">
    <property type="entry name" value="Kinase-like_dom_sf"/>
</dbReference>
<keyword evidence="3" id="KW-1185">Reference proteome</keyword>
<reference evidence="2 3" key="1">
    <citation type="submission" date="2024-04" db="EMBL/GenBank/DDBJ databases">
        <title>Tritrichomonas musculus Genome.</title>
        <authorList>
            <person name="Alves-Ferreira E."/>
            <person name="Grigg M."/>
            <person name="Lorenzi H."/>
            <person name="Galac M."/>
        </authorList>
    </citation>
    <scope>NUCLEOTIDE SEQUENCE [LARGE SCALE GENOMIC DNA]</scope>
    <source>
        <strain evidence="2 3">EAF2021</strain>
    </source>
</reference>